<evidence type="ECO:0000256" key="4">
    <source>
        <dbReference type="ARBA" id="ARBA00022801"/>
    </source>
</evidence>
<proteinExistence type="inferred from homology"/>
<keyword evidence="10" id="KW-1185">Reference proteome</keyword>
<dbReference type="InterPro" id="IPR015882">
    <property type="entry name" value="HEX_bac_N"/>
</dbReference>
<evidence type="ECO:0000256" key="3">
    <source>
        <dbReference type="ARBA" id="ARBA00012663"/>
    </source>
</evidence>
<dbReference type="PANTHER" id="PTHR22600">
    <property type="entry name" value="BETA-HEXOSAMINIDASE"/>
    <property type="match status" value="1"/>
</dbReference>
<reference evidence="9 10" key="1">
    <citation type="submission" date="2016-07" db="EMBL/GenBank/DDBJ databases">
        <title>Genome analysis of Flavihumibacter stibioxidans YS-17.</title>
        <authorList>
            <person name="Shi K."/>
            <person name="Han Y."/>
            <person name="Wang G."/>
        </authorList>
    </citation>
    <scope>NUCLEOTIDE SEQUENCE [LARGE SCALE GENOMIC DNA]</scope>
    <source>
        <strain evidence="9 10">YS-17</strain>
    </source>
</reference>
<comment type="caution">
    <text evidence="9">The sequence shown here is derived from an EMBL/GenBank/DDBJ whole genome shotgun (WGS) entry which is preliminary data.</text>
</comment>
<protein>
    <recommendedName>
        <fullName evidence="3">beta-N-acetylhexosaminidase</fullName>
        <ecNumber evidence="3">3.2.1.52</ecNumber>
    </recommendedName>
</protein>
<feature type="domain" description="Beta-hexosaminidase bacterial type N-terminal" evidence="8">
    <location>
        <begin position="26"/>
        <end position="160"/>
    </location>
</feature>
<evidence type="ECO:0000313" key="9">
    <source>
        <dbReference type="EMBL" id="MBC6493115.1"/>
    </source>
</evidence>
<keyword evidence="5" id="KW-0326">Glycosidase</keyword>
<dbReference type="InterPro" id="IPR029018">
    <property type="entry name" value="Hex-like_dom2"/>
</dbReference>
<accession>A0ABR7MDL1</accession>
<dbReference type="EC" id="3.2.1.52" evidence="3"/>
<sequence>MLRYCLSFVMTLAICNGYSQAQGSSPALIPIPVKMQTGTGIYHLKQQVSFSTNASSPEIDFIYQQLSGKLRTAAGISCTRTNQQVADIRFELVKPADKTIGREGYRLQVNEKGIQVAANEAAGFFYALQTLWQLMPAEIDSKTPVQSVNWTVPHTTITDHPRFGWRGLMLDVARHFFTKQQVMDFIDNMVKYKYNMLHLHLTDDQGWRIEIKSMPKLTEVGAWRAERTGRWGEFKKQSPEEPRTYGGFYTHEDIRELIHYAKQRFVTILPEIDIPGHSMAMLAAYPDLSCTPTPYQVNVGDRFMIWPGNGTFYGTIDNNLCPANEKVYEALDRIFTEAAQLFPYEYIHMGGDETYKGFWEKSEAITALMKREKLKDQHEVQSYFVKRVGRIIASKGKKMMGWDEIMEGGLAPGAGVMSWQGEKGGIEAAQLKHPVVMSPNTYTYVDLYQGDPLAEPPTYGMLRLKKTYEFNPVPKGVDSSYILGGQANLWSERLHTVRHAEYMLWPRGWAVAESVWSPVTAKNWNDFVKRTEIHFKRADMAETNYSRSMYDPIVAVQKVQDSLVQVSLSTEVDGLSIHYSFDEFYPDRFYPVYKQPLVFPAGASSLKIVSYRDGKQVGRQINLPLEELKKRIRK</sequence>
<evidence type="ECO:0000313" key="10">
    <source>
        <dbReference type="Proteomes" id="UP000765802"/>
    </source>
</evidence>
<dbReference type="CDD" id="cd06563">
    <property type="entry name" value="GH20_chitobiase-like"/>
    <property type="match status" value="1"/>
</dbReference>
<dbReference type="Gene3D" id="3.20.20.80">
    <property type="entry name" value="Glycosidases"/>
    <property type="match status" value="1"/>
</dbReference>
<evidence type="ECO:0000256" key="6">
    <source>
        <dbReference type="SAM" id="SignalP"/>
    </source>
</evidence>
<evidence type="ECO:0000259" key="7">
    <source>
        <dbReference type="Pfam" id="PF00728"/>
    </source>
</evidence>
<dbReference type="Proteomes" id="UP000765802">
    <property type="component" value="Unassembled WGS sequence"/>
</dbReference>
<dbReference type="EMBL" id="MBUA01000031">
    <property type="protein sequence ID" value="MBC6493115.1"/>
    <property type="molecule type" value="Genomic_DNA"/>
</dbReference>
<evidence type="ECO:0000259" key="8">
    <source>
        <dbReference type="Pfam" id="PF02838"/>
    </source>
</evidence>
<dbReference type="Gene3D" id="3.30.379.10">
    <property type="entry name" value="Chitobiase/beta-hexosaminidase domain 2-like"/>
    <property type="match status" value="1"/>
</dbReference>
<comment type="similarity">
    <text evidence="2">Belongs to the glycosyl hydrolase 20 family.</text>
</comment>
<dbReference type="InterPro" id="IPR017853">
    <property type="entry name" value="GH"/>
</dbReference>
<dbReference type="SUPFAM" id="SSF51445">
    <property type="entry name" value="(Trans)glycosidases"/>
    <property type="match status" value="1"/>
</dbReference>
<organism evidence="9 10">
    <name type="scientific">Flavihumibacter stibioxidans</name>
    <dbReference type="NCBI Taxonomy" id="1834163"/>
    <lineage>
        <taxon>Bacteria</taxon>
        <taxon>Pseudomonadati</taxon>
        <taxon>Bacteroidota</taxon>
        <taxon>Chitinophagia</taxon>
        <taxon>Chitinophagales</taxon>
        <taxon>Chitinophagaceae</taxon>
        <taxon>Flavihumibacter</taxon>
    </lineage>
</organism>
<dbReference type="RefSeq" id="WP_343063808.1">
    <property type="nucleotide sequence ID" value="NZ_JBHULF010000006.1"/>
</dbReference>
<comment type="catalytic activity">
    <reaction evidence="1">
        <text>Hydrolysis of terminal non-reducing N-acetyl-D-hexosamine residues in N-acetyl-beta-D-hexosaminides.</text>
        <dbReference type="EC" id="3.2.1.52"/>
    </reaction>
</comment>
<evidence type="ECO:0000256" key="5">
    <source>
        <dbReference type="ARBA" id="ARBA00023295"/>
    </source>
</evidence>
<feature type="signal peptide" evidence="6">
    <location>
        <begin position="1"/>
        <end position="21"/>
    </location>
</feature>
<keyword evidence="4" id="KW-0378">Hydrolase</keyword>
<feature type="domain" description="Glycoside hydrolase family 20 catalytic" evidence="7">
    <location>
        <begin position="163"/>
        <end position="518"/>
    </location>
</feature>
<dbReference type="InterPro" id="IPR025705">
    <property type="entry name" value="Beta_hexosaminidase_sua/sub"/>
</dbReference>
<dbReference type="Pfam" id="PF00728">
    <property type="entry name" value="Glyco_hydro_20"/>
    <property type="match status" value="1"/>
</dbReference>
<dbReference type="PRINTS" id="PR00738">
    <property type="entry name" value="GLHYDRLASE20"/>
</dbReference>
<name>A0ABR7MDL1_9BACT</name>
<dbReference type="Pfam" id="PF02838">
    <property type="entry name" value="Glyco_hydro_20b"/>
    <property type="match status" value="1"/>
</dbReference>
<evidence type="ECO:0000256" key="2">
    <source>
        <dbReference type="ARBA" id="ARBA00006285"/>
    </source>
</evidence>
<evidence type="ECO:0000256" key="1">
    <source>
        <dbReference type="ARBA" id="ARBA00001231"/>
    </source>
</evidence>
<keyword evidence="6" id="KW-0732">Signal</keyword>
<dbReference type="InterPro" id="IPR015883">
    <property type="entry name" value="Glyco_hydro_20_cat"/>
</dbReference>
<dbReference type="SUPFAM" id="SSF55545">
    <property type="entry name" value="beta-N-acetylhexosaminidase-like domain"/>
    <property type="match status" value="1"/>
</dbReference>
<feature type="chain" id="PRO_5046500773" description="beta-N-acetylhexosaminidase" evidence="6">
    <location>
        <begin position="22"/>
        <end position="634"/>
    </location>
</feature>
<gene>
    <name evidence="9" type="ORF">BC349_18830</name>
</gene>
<dbReference type="PANTHER" id="PTHR22600:SF57">
    <property type="entry name" value="BETA-N-ACETYLHEXOSAMINIDASE"/>
    <property type="match status" value="1"/>
</dbReference>